<evidence type="ECO:0000256" key="2">
    <source>
        <dbReference type="SAM" id="Coils"/>
    </source>
</evidence>
<dbReference type="PANTHER" id="PTHR30469:SF29">
    <property type="entry name" value="BLR2860 PROTEIN"/>
    <property type="match status" value="1"/>
</dbReference>
<dbReference type="PANTHER" id="PTHR30469">
    <property type="entry name" value="MULTIDRUG RESISTANCE PROTEIN MDTA"/>
    <property type="match status" value="1"/>
</dbReference>
<dbReference type="GO" id="GO:1990281">
    <property type="term" value="C:efflux pump complex"/>
    <property type="evidence" value="ECO:0007669"/>
    <property type="project" value="TreeGrafter"/>
</dbReference>
<proteinExistence type="inferred from homology"/>
<comment type="caution">
    <text evidence="5">The sequence shown here is derived from an EMBL/GenBank/DDBJ whole genome shotgun (WGS) entry which is preliminary data.</text>
</comment>
<evidence type="ECO:0000313" key="5">
    <source>
        <dbReference type="EMBL" id="RAH99844.1"/>
    </source>
</evidence>
<name>A0A8B2NJP1_9HYPH</name>
<evidence type="ECO:0000256" key="1">
    <source>
        <dbReference type="ARBA" id="ARBA00009477"/>
    </source>
</evidence>
<protein>
    <submittedName>
        <fullName evidence="5">Efflux RND transporter periplasmic adaptor subunit</fullName>
    </submittedName>
</protein>
<keyword evidence="2" id="KW-0175">Coiled coil</keyword>
<dbReference type="Gene3D" id="2.40.50.100">
    <property type="match status" value="1"/>
</dbReference>
<dbReference type="InterPro" id="IPR058625">
    <property type="entry name" value="MdtA-like_BSH"/>
</dbReference>
<evidence type="ECO:0000259" key="3">
    <source>
        <dbReference type="Pfam" id="PF25917"/>
    </source>
</evidence>
<reference evidence="5 6" key="1">
    <citation type="submission" date="2018-05" db="EMBL/GenBank/DDBJ databases">
        <title>Acuticoccus sediminis sp. nov., isolated from deep-sea sediment of Indian Ocean.</title>
        <authorList>
            <person name="Liu X."/>
            <person name="Lai Q."/>
            <person name="Du Y."/>
            <person name="Sun F."/>
            <person name="Zhang X."/>
            <person name="Wang S."/>
            <person name="Shao Z."/>
        </authorList>
    </citation>
    <scope>NUCLEOTIDE SEQUENCE [LARGE SCALE GENOMIC DNA]</scope>
    <source>
        <strain evidence="5 6">PTG4-2</strain>
    </source>
</reference>
<dbReference type="Gene3D" id="2.40.30.170">
    <property type="match status" value="1"/>
</dbReference>
<sequence>MNGKLLLAGLMTAGIAAWMASGHLIIAGTAQEATPRPPAERAEANEEAFRVRTRTVQAEERGRLLTMRGRTRADALVDVAAETTARIAERPVDRGSHVKAGDVLCELDKGVRAAQLARARAEEEKAQLDYDAASKLSGRGFESQTRVAATKAALDAAQASVAEAQEELSRTTILAPISGTVQEPLGEVGAMLAIGGVCATIVDADPIIVTGQISERDISAVHMGSEANIDLVTGEAISGSVSYISRTADADTRTFTVELTVPNPDGALRDGVTAEAHIPLTTVKAHRLSPGVLTLADSGQIGVRTVDTDNRVRFMPVKIAMQDSDGFWVTGLPETVTIITVGQEYVVEGQTVDPVAEADAT</sequence>
<dbReference type="Pfam" id="PF25954">
    <property type="entry name" value="Beta-barrel_RND_2"/>
    <property type="match status" value="1"/>
</dbReference>
<comment type="similarity">
    <text evidence="1">Belongs to the membrane fusion protein (MFP) (TC 8.A.1) family.</text>
</comment>
<dbReference type="Proteomes" id="UP000249590">
    <property type="component" value="Unassembled WGS sequence"/>
</dbReference>
<dbReference type="GO" id="GO:0015562">
    <property type="term" value="F:efflux transmembrane transporter activity"/>
    <property type="evidence" value="ECO:0007669"/>
    <property type="project" value="TreeGrafter"/>
</dbReference>
<dbReference type="InterPro" id="IPR058792">
    <property type="entry name" value="Beta-barrel_RND_2"/>
</dbReference>
<feature type="domain" description="CusB-like beta-barrel" evidence="4">
    <location>
        <begin position="212"/>
        <end position="278"/>
    </location>
</feature>
<evidence type="ECO:0000259" key="4">
    <source>
        <dbReference type="Pfam" id="PF25954"/>
    </source>
</evidence>
<dbReference type="Pfam" id="PF25917">
    <property type="entry name" value="BSH_RND"/>
    <property type="match status" value="1"/>
</dbReference>
<dbReference type="InterPro" id="IPR006143">
    <property type="entry name" value="RND_pump_MFP"/>
</dbReference>
<gene>
    <name evidence="5" type="ORF">DLJ53_19020</name>
</gene>
<dbReference type="RefSeq" id="WP_111348163.1">
    <property type="nucleotide sequence ID" value="NZ_QHHQ01000004.1"/>
</dbReference>
<organism evidence="5 6">
    <name type="scientific">Acuticoccus sediminis</name>
    <dbReference type="NCBI Taxonomy" id="2184697"/>
    <lineage>
        <taxon>Bacteria</taxon>
        <taxon>Pseudomonadati</taxon>
        <taxon>Pseudomonadota</taxon>
        <taxon>Alphaproteobacteria</taxon>
        <taxon>Hyphomicrobiales</taxon>
        <taxon>Amorphaceae</taxon>
        <taxon>Acuticoccus</taxon>
    </lineage>
</organism>
<feature type="coiled-coil region" evidence="2">
    <location>
        <begin position="111"/>
        <end position="174"/>
    </location>
</feature>
<feature type="domain" description="Multidrug resistance protein MdtA-like barrel-sandwich hybrid" evidence="3">
    <location>
        <begin position="77"/>
        <end position="196"/>
    </location>
</feature>
<keyword evidence="6" id="KW-1185">Reference proteome</keyword>
<dbReference type="SUPFAM" id="SSF111369">
    <property type="entry name" value="HlyD-like secretion proteins"/>
    <property type="match status" value="1"/>
</dbReference>
<dbReference type="OrthoDB" id="9806939at2"/>
<dbReference type="EMBL" id="QHHQ01000004">
    <property type="protein sequence ID" value="RAH99844.1"/>
    <property type="molecule type" value="Genomic_DNA"/>
</dbReference>
<accession>A0A8B2NJP1</accession>
<evidence type="ECO:0000313" key="6">
    <source>
        <dbReference type="Proteomes" id="UP000249590"/>
    </source>
</evidence>
<dbReference type="AlphaFoldDB" id="A0A8B2NJP1"/>
<dbReference type="NCBIfam" id="TIGR01730">
    <property type="entry name" value="RND_mfp"/>
    <property type="match status" value="1"/>
</dbReference>
<dbReference type="Gene3D" id="1.10.287.470">
    <property type="entry name" value="Helix hairpin bin"/>
    <property type="match status" value="1"/>
</dbReference>